<sequence length="62" mass="6957">MKPKIMLLPIGTVNRDAGRNWLSEFARVDLVASPRHHAGAVNVRWKRIASDLSFAKMITELA</sequence>
<accession>A0ABW7LNQ3</accession>
<comment type="caution">
    <text evidence="1">The sequence shown here is derived from an EMBL/GenBank/DDBJ whole genome shotgun (WGS) entry which is preliminary data.</text>
</comment>
<name>A0ABW7LNQ3_9RHOB</name>
<protein>
    <submittedName>
        <fullName evidence="1">Uncharacterized protein</fullName>
    </submittedName>
</protein>
<dbReference type="Proteomes" id="UP001609376">
    <property type="component" value="Unassembled WGS sequence"/>
</dbReference>
<proteinExistence type="predicted"/>
<evidence type="ECO:0000313" key="2">
    <source>
        <dbReference type="Proteomes" id="UP001609376"/>
    </source>
</evidence>
<gene>
    <name evidence="1" type="ORF">ACHFJ0_09735</name>
</gene>
<keyword evidence="2" id="KW-1185">Reference proteome</keyword>
<organism evidence="1 2">
    <name type="scientific">Paracoccus broussonetiae subsp. drimophilus</name>
    <dbReference type="NCBI Taxonomy" id="3373869"/>
    <lineage>
        <taxon>Bacteria</taxon>
        <taxon>Pseudomonadati</taxon>
        <taxon>Pseudomonadota</taxon>
        <taxon>Alphaproteobacteria</taxon>
        <taxon>Rhodobacterales</taxon>
        <taxon>Paracoccaceae</taxon>
        <taxon>Paracoccus</taxon>
        <taxon>Paracoccus broussonetiae</taxon>
    </lineage>
</organism>
<dbReference type="RefSeq" id="WP_395133563.1">
    <property type="nucleotide sequence ID" value="NZ_JBIMPR010000006.1"/>
</dbReference>
<evidence type="ECO:0000313" key="1">
    <source>
        <dbReference type="EMBL" id="MFH5774522.1"/>
    </source>
</evidence>
<dbReference type="EMBL" id="JBIMPR010000006">
    <property type="protein sequence ID" value="MFH5774522.1"/>
    <property type="molecule type" value="Genomic_DNA"/>
</dbReference>
<reference evidence="1 2" key="1">
    <citation type="submission" date="2024-10" db="EMBL/GenBank/DDBJ databases">
        <title>Paracoccus drimophilus sp. nov., a novel bacterium from corn roots in Hunan.</title>
        <authorList>
            <person name="Li X."/>
        </authorList>
    </citation>
    <scope>NUCLEOTIDE SEQUENCE [LARGE SCALE GENOMIC DNA]</scope>
    <source>
        <strain evidence="1 2">NGMCC 1.201697</strain>
    </source>
</reference>